<dbReference type="InterPro" id="IPR006439">
    <property type="entry name" value="HAD-SF_hydro_IA"/>
</dbReference>
<name>A0A1B0DQ83_PHLPP</name>
<evidence type="ECO:0000313" key="3">
    <source>
        <dbReference type="Proteomes" id="UP000092462"/>
    </source>
</evidence>
<keyword evidence="3" id="KW-1185">Reference proteome</keyword>
<dbReference type="Gene3D" id="3.40.50.1000">
    <property type="entry name" value="HAD superfamily/HAD-like"/>
    <property type="match status" value="1"/>
</dbReference>
<evidence type="ECO:0000313" key="2">
    <source>
        <dbReference type="EnsemblMetazoa" id="PPAI010673-PA"/>
    </source>
</evidence>
<protein>
    <recommendedName>
        <fullName evidence="1">PiggyBac transposable element-derived protein domain-containing protein</fullName>
    </recommendedName>
</protein>
<dbReference type="Pfam" id="PF00702">
    <property type="entry name" value="Hydrolase"/>
    <property type="match status" value="1"/>
</dbReference>
<dbReference type="SUPFAM" id="SSF56784">
    <property type="entry name" value="HAD-like"/>
    <property type="match status" value="1"/>
</dbReference>
<dbReference type="VEuPathDB" id="VectorBase:PPAI010673"/>
<dbReference type="Pfam" id="PF13843">
    <property type="entry name" value="DDE_Tnp_1_7"/>
    <property type="match status" value="1"/>
</dbReference>
<feature type="domain" description="PiggyBac transposable element-derived protein" evidence="1">
    <location>
        <begin position="256"/>
        <end position="416"/>
    </location>
</feature>
<dbReference type="EnsemblMetazoa" id="PPAI010673-RA">
    <property type="protein sequence ID" value="PPAI010673-PA"/>
    <property type="gene ID" value="PPAI010673"/>
</dbReference>
<dbReference type="PANTHER" id="PTHR46599:SF3">
    <property type="entry name" value="PIGGYBAC TRANSPOSABLE ELEMENT-DERIVED PROTEIN 4"/>
    <property type="match status" value="1"/>
</dbReference>
<proteinExistence type="predicted"/>
<dbReference type="VEuPathDB" id="VectorBase:PPAPM1_009787"/>
<dbReference type="EMBL" id="AJVK01018934">
    <property type="status" value="NOT_ANNOTATED_CDS"/>
    <property type="molecule type" value="Genomic_DNA"/>
</dbReference>
<organism evidence="2 3">
    <name type="scientific">Phlebotomus papatasi</name>
    <name type="common">Sandfly</name>
    <dbReference type="NCBI Taxonomy" id="29031"/>
    <lineage>
        <taxon>Eukaryota</taxon>
        <taxon>Metazoa</taxon>
        <taxon>Ecdysozoa</taxon>
        <taxon>Arthropoda</taxon>
        <taxon>Hexapoda</taxon>
        <taxon>Insecta</taxon>
        <taxon>Pterygota</taxon>
        <taxon>Neoptera</taxon>
        <taxon>Endopterygota</taxon>
        <taxon>Diptera</taxon>
        <taxon>Nematocera</taxon>
        <taxon>Psychodoidea</taxon>
        <taxon>Psychodidae</taxon>
        <taxon>Phlebotomus</taxon>
        <taxon>Phlebotomus</taxon>
    </lineage>
</organism>
<reference evidence="2" key="1">
    <citation type="submission" date="2022-08" db="UniProtKB">
        <authorList>
            <consortium name="EnsemblMetazoa"/>
        </authorList>
    </citation>
    <scope>IDENTIFICATION</scope>
    <source>
        <strain evidence="2">Israel</strain>
    </source>
</reference>
<sequence>MKLFQYFDFVIGSYEAGCTKPDPEIFIKAMEASKFQDLQPDECLHIGNTPRHDYLGARGVGWRSALINERDAKDLKAKYGQDIDEKHVFPSLYELHKKITSGEMSALALEDLFCQDHHEEDYEEVEIFYLDESDDELLLRIIEDQESLNDIDCCVEQGDEVPEEAALIPLPNRNAASTSRKRKVTGGPKISGSKDQSKKVDAKVSWDRNYHPDSREIVEFPYSDVKLNIENDNLSPFQVFLETVCFMELSILVRDQSELYMRQKGISFCMTDDEFRIFIGINFLMGYHHLPKQRDYWSTDPDMNVPFVANAMTRRRYEEIRAALHFVDNETADRNDRAYKVRPIIDHFNSAFQKAREPSKTQAIDEHMIKFKGRSKMKQYMKDKPIKWGFKLWCRCDSLTGFLYECDIYVGKKSSPDFGLGESI</sequence>
<evidence type="ECO:0000259" key="1">
    <source>
        <dbReference type="Pfam" id="PF13843"/>
    </source>
</evidence>
<dbReference type="InterPro" id="IPR029526">
    <property type="entry name" value="PGBD"/>
</dbReference>
<dbReference type="InterPro" id="IPR023214">
    <property type="entry name" value="HAD_sf"/>
</dbReference>
<dbReference type="Proteomes" id="UP000092462">
    <property type="component" value="Unassembled WGS sequence"/>
</dbReference>
<accession>A0A1B0DQ83</accession>
<dbReference type="NCBIfam" id="TIGR01549">
    <property type="entry name" value="HAD-SF-IA-v1"/>
    <property type="match status" value="1"/>
</dbReference>
<dbReference type="AlphaFoldDB" id="A0A1B0DQ83"/>
<dbReference type="PANTHER" id="PTHR46599">
    <property type="entry name" value="PIGGYBAC TRANSPOSABLE ELEMENT-DERIVED PROTEIN 4"/>
    <property type="match status" value="1"/>
</dbReference>
<dbReference type="InterPro" id="IPR036412">
    <property type="entry name" value="HAD-like_sf"/>
</dbReference>